<organism evidence="1 2">
    <name type="scientific">Panagrolaimus sp. ES5</name>
    <dbReference type="NCBI Taxonomy" id="591445"/>
    <lineage>
        <taxon>Eukaryota</taxon>
        <taxon>Metazoa</taxon>
        <taxon>Ecdysozoa</taxon>
        <taxon>Nematoda</taxon>
        <taxon>Chromadorea</taxon>
        <taxon>Rhabditida</taxon>
        <taxon>Tylenchina</taxon>
        <taxon>Panagrolaimomorpha</taxon>
        <taxon>Panagrolaimoidea</taxon>
        <taxon>Panagrolaimidae</taxon>
        <taxon>Panagrolaimus</taxon>
    </lineage>
</organism>
<reference evidence="2" key="1">
    <citation type="submission" date="2022-11" db="UniProtKB">
        <authorList>
            <consortium name="WormBaseParasite"/>
        </authorList>
    </citation>
    <scope>IDENTIFICATION</scope>
</reference>
<name>A0AC34G6Q6_9BILA</name>
<sequence>MSKFFKGGQSSSESSDSDSSDDAPVNRQPTKGKADFNFLSESEDESPKRIVRASKDKVYDELKENIKTSRNAEKIKDFTKLLTVFESITKSYDKAKTVMNREGLTIPRFYIRYLVELEDFINAAWDDKDARQSLSKIYAKSLSAIRQKIHKYNRDFDTEISAFREGPDPVVYVSDLRFDVSFGDDTEDEDWGSDSDDSSESDIELEGKEMEELRKYFLKSTKSDSKKTKKQPKEHRIKQEKQRQESDDEGWNIVQVMGEKPLFPNKNDITIESYLKKFNEVNMIRGQLERKEMDELRKYFLKSTKSDSKKTKKQLKKHRVKQEKQRQESDDEGWNIVQVMAEKPLFPNKNDITIESYLKKFNEVNMIRGRKSTNSRAHLRYLQECYDIAVEKNFGPGVLVKVRLTIISALFEMDTKINAAMDYNAWNKTRAAVATLFDLLKEHPQVIVSVQTNDEEENFHQEDKPYRING</sequence>
<evidence type="ECO:0000313" key="1">
    <source>
        <dbReference type="Proteomes" id="UP000887579"/>
    </source>
</evidence>
<dbReference type="Proteomes" id="UP000887579">
    <property type="component" value="Unplaced"/>
</dbReference>
<accession>A0AC34G6Q6</accession>
<proteinExistence type="predicted"/>
<dbReference type="WBParaSite" id="ES5_v2.g25302.t1">
    <property type="protein sequence ID" value="ES5_v2.g25302.t1"/>
    <property type="gene ID" value="ES5_v2.g25302"/>
</dbReference>
<protein>
    <submittedName>
        <fullName evidence="2">Eukaryotic translation initiation factor 3 subunit C N-terminal domain-containing protein</fullName>
    </submittedName>
</protein>
<evidence type="ECO:0000313" key="2">
    <source>
        <dbReference type="WBParaSite" id="ES5_v2.g25302.t1"/>
    </source>
</evidence>